<feature type="repeat" description="TPR" evidence="3">
    <location>
        <begin position="116"/>
        <end position="149"/>
    </location>
</feature>
<proteinExistence type="predicted"/>
<feature type="repeat" description="TPR" evidence="3">
    <location>
        <begin position="82"/>
        <end position="115"/>
    </location>
</feature>
<organism evidence="4 5">
    <name type="scientific">Gaoshiqia sediminis</name>
    <dbReference type="NCBI Taxonomy" id="2986998"/>
    <lineage>
        <taxon>Bacteria</taxon>
        <taxon>Pseudomonadati</taxon>
        <taxon>Bacteroidota</taxon>
        <taxon>Bacteroidia</taxon>
        <taxon>Marinilabiliales</taxon>
        <taxon>Prolixibacteraceae</taxon>
        <taxon>Gaoshiqia</taxon>
    </lineage>
</organism>
<name>A0AA42C7G4_9BACT</name>
<dbReference type="Proteomes" id="UP001163821">
    <property type="component" value="Unassembled WGS sequence"/>
</dbReference>
<dbReference type="SUPFAM" id="SSF48452">
    <property type="entry name" value="TPR-like"/>
    <property type="match status" value="1"/>
</dbReference>
<dbReference type="InterPro" id="IPR011990">
    <property type="entry name" value="TPR-like_helical_dom_sf"/>
</dbReference>
<dbReference type="AlphaFoldDB" id="A0AA42C7G4"/>
<evidence type="ECO:0000313" key="5">
    <source>
        <dbReference type="Proteomes" id="UP001163821"/>
    </source>
</evidence>
<dbReference type="EMBL" id="JAPAAF010000018">
    <property type="protein sequence ID" value="MCW0483544.1"/>
    <property type="molecule type" value="Genomic_DNA"/>
</dbReference>
<keyword evidence="2 3" id="KW-0802">TPR repeat</keyword>
<comment type="caution">
    <text evidence="4">The sequence shown here is derived from an EMBL/GenBank/DDBJ whole genome shotgun (WGS) entry which is preliminary data.</text>
</comment>
<dbReference type="Pfam" id="PF13181">
    <property type="entry name" value="TPR_8"/>
    <property type="match status" value="1"/>
</dbReference>
<accession>A0AA42C7G4</accession>
<feature type="repeat" description="TPR" evidence="3">
    <location>
        <begin position="322"/>
        <end position="355"/>
    </location>
</feature>
<protein>
    <submittedName>
        <fullName evidence="4">Tetratricopeptide repeat protein</fullName>
    </submittedName>
</protein>
<evidence type="ECO:0000256" key="1">
    <source>
        <dbReference type="ARBA" id="ARBA00022737"/>
    </source>
</evidence>
<dbReference type="GO" id="GO:0009279">
    <property type="term" value="C:cell outer membrane"/>
    <property type="evidence" value="ECO:0007669"/>
    <property type="project" value="TreeGrafter"/>
</dbReference>
<dbReference type="RefSeq" id="WP_282592145.1">
    <property type="nucleotide sequence ID" value="NZ_JAPAAF010000018.1"/>
</dbReference>
<dbReference type="PANTHER" id="PTHR44858:SF1">
    <property type="entry name" value="UDP-N-ACETYLGLUCOSAMINE--PEPTIDE N-ACETYLGLUCOSAMINYLTRANSFERASE SPINDLY-RELATED"/>
    <property type="match status" value="1"/>
</dbReference>
<dbReference type="InterPro" id="IPR050498">
    <property type="entry name" value="Ycf3"/>
</dbReference>
<dbReference type="PROSITE" id="PS50005">
    <property type="entry name" value="TPR"/>
    <property type="match status" value="3"/>
</dbReference>
<evidence type="ECO:0000256" key="2">
    <source>
        <dbReference type="ARBA" id="ARBA00022803"/>
    </source>
</evidence>
<dbReference type="Gene3D" id="1.25.40.10">
    <property type="entry name" value="Tetratricopeptide repeat domain"/>
    <property type="match status" value="4"/>
</dbReference>
<dbReference type="Pfam" id="PF14559">
    <property type="entry name" value="TPR_19"/>
    <property type="match status" value="1"/>
</dbReference>
<keyword evidence="5" id="KW-1185">Reference proteome</keyword>
<keyword evidence="1" id="KW-0677">Repeat</keyword>
<dbReference type="GO" id="GO:0046813">
    <property type="term" value="P:receptor-mediated virion attachment to host cell"/>
    <property type="evidence" value="ECO:0007669"/>
    <property type="project" value="TreeGrafter"/>
</dbReference>
<dbReference type="PANTHER" id="PTHR44858">
    <property type="entry name" value="TETRATRICOPEPTIDE REPEAT PROTEIN 6"/>
    <property type="match status" value="1"/>
</dbReference>
<evidence type="ECO:0000256" key="3">
    <source>
        <dbReference type="PROSITE-ProRule" id="PRU00339"/>
    </source>
</evidence>
<dbReference type="Pfam" id="PF13174">
    <property type="entry name" value="TPR_6"/>
    <property type="match status" value="1"/>
</dbReference>
<sequence>MTRKLILLLFLLPSFAGFSQKIDLLLLNREFEKAIIVIDEKLAENPSAELYYKRSLANKQLMDYPAALKDLNHAISFDSTQVIYRTARADMYQSLGNYEKAVADFKHALIIHPGDLLIKYELGKAYLWLNDYSEAYETFEEIQSVDSTNVMFNKYSALAAFKAEKYKRAIYLYHNYLLQNEDDLSAYLNLAASYEKSEEKTRVKTVLFSAKQKFPNSRALHLKLANTFFENKDYQFAQQQYHKYMARYDTLLPVLLNYGICLYHNKQTEDAVEILEKCYSAAPNDVYVNFYLGVCHKRLNEYDLASEYLDFAIYMSIPEFHPEMYHHLAQVYGAMREFERSIECYKKAYELDANKVEVLFEIATTYEEFNFNSTLALNYYRAYLKEAGEQAENADYALSRIEKIKEELFFE</sequence>
<evidence type="ECO:0000313" key="4">
    <source>
        <dbReference type="EMBL" id="MCW0483544.1"/>
    </source>
</evidence>
<dbReference type="SMART" id="SM00028">
    <property type="entry name" value="TPR"/>
    <property type="match status" value="8"/>
</dbReference>
<reference evidence="4" key="1">
    <citation type="submission" date="2022-10" db="EMBL/GenBank/DDBJ databases">
        <title>Gaoshiqiia sediminis gen. nov., sp. nov., isolated from coastal sediment.</title>
        <authorList>
            <person name="Yu W.X."/>
            <person name="Mu D.S."/>
            <person name="Du J.Z."/>
            <person name="Liang Y.Q."/>
        </authorList>
    </citation>
    <scope>NUCLEOTIDE SEQUENCE</scope>
    <source>
        <strain evidence="4">A06</strain>
    </source>
</reference>
<dbReference type="InterPro" id="IPR019734">
    <property type="entry name" value="TPR_rpt"/>
</dbReference>
<gene>
    <name evidence="4" type="ORF">N2K84_12440</name>
</gene>